<evidence type="ECO:0000259" key="2">
    <source>
        <dbReference type="Pfam" id="PF08887"/>
    </source>
</evidence>
<feature type="region of interest" description="Disordered" evidence="1">
    <location>
        <begin position="1"/>
        <end position="28"/>
    </location>
</feature>
<organism evidence="4 5">
    <name type="scientific">Propionibacterium ruminifibrarum</name>
    <dbReference type="NCBI Taxonomy" id="1962131"/>
    <lineage>
        <taxon>Bacteria</taxon>
        <taxon>Bacillati</taxon>
        <taxon>Actinomycetota</taxon>
        <taxon>Actinomycetes</taxon>
        <taxon>Propionibacteriales</taxon>
        <taxon>Propionibacteriaceae</taxon>
        <taxon>Propionibacterium</taxon>
    </lineage>
</organism>
<evidence type="ECO:0008006" key="6">
    <source>
        <dbReference type="Google" id="ProtNLM"/>
    </source>
</evidence>
<name>A0A375I3G6_9ACTN</name>
<dbReference type="EMBL" id="OMOH01000005">
    <property type="protein sequence ID" value="SPF68668.1"/>
    <property type="molecule type" value="Genomic_DNA"/>
</dbReference>
<feature type="domain" description="GAD-related" evidence="2">
    <location>
        <begin position="340"/>
        <end position="428"/>
    </location>
</feature>
<protein>
    <recommendedName>
        <fullName evidence="6">GAD-related domain-containing protein</fullName>
    </recommendedName>
</protein>
<feature type="domain" description="GAD-related" evidence="2">
    <location>
        <begin position="57"/>
        <end position="145"/>
    </location>
</feature>
<evidence type="ECO:0000256" key="1">
    <source>
        <dbReference type="SAM" id="MobiDB-lite"/>
    </source>
</evidence>
<keyword evidence="5" id="KW-1185">Reference proteome</keyword>
<dbReference type="AlphaFoldDB" id="A0A375I3G6"/>
<accession>A0A375I3G6</accession>
<feature type="domain" description="T6SS immunity protein Tdi1 C-terminal" evidence="3">
    <location>
        <begin position="473"/>
        <end position="522"/>
    </location>
</feature>
<dbReference type="Pfam" id="PF08887">
    <property type="entry name" value="GAD-like"/>
    <property type="match status" value="2"/>
</dbReference>
<dbReference type="Pfam" id="PF08906">
    <property type="entry name" value="T6SS_Tdi1_C"/>
    <property type="match status" value="2"/>
</dbReference>
<evidence type="ECO:0000259" key="3">
    <source>
        <dbReference type="Pfam" id="PF08906"/>
    </source>
</evidence>
<dbReference type="InterPro" id="IPR014983">
    <property type="entry name" value="GAD-rel"/>
</dbReference>
<dbReference type="InterPro" id="IPR015002">
    <property type="entry name" value="T6SS_Tdi1_C"/>
</dbReference>
<feature type="domain" description="T6SS immunity protein Tdi1 C-terminal" evidence="3">
    <location>
        <begin position="185"/>
        <end position="246"/>
    </location>
</feature>
<dbReference type="Proteomes" id="UP000265962">
    <property type="component" value="Unassembled WGS sequence"/>
</dbReference>
<evidence type="ECO:0000313" key="4">
    <source>
        <dbReference type="EMBL" id="SPF68668.1"/>
    </source>
</evidence>
<sequence length="543" mass="59680">MSDEEDEGAGAADFWAMTPPPEPDDPVEQDALTDELIDRDLLDPVTGAGLAPMGVATPVPEEYFERFAQIFPRSILRVWRRFGFEGFGDGLFWITDPLEWAPVVQMWLEPVRDRLPFTDTWYCLARDAMGNLFLWGEKTGRSLEVDPTRVEVIIDQLALLSFDDPAVRERAGRVRFIGPAGRIVEDPEDDEDDMEPLLAPQALERLGPVDSGQVYGFVLPPALGGQLSVDNLRIVDAQTYLTLQAQQDEITVSDPVGANWGQVSTLIGADPVAPPVEQMGEENGGAAGAGQGDAGSAIPWHMVPEPSDPAAQDALTDEVIDHDLLGPGGANLKPMGVAVPVPEEYFERMAVFVPRSVLRVWRRFGFEGFGDGLFWITNPFQWMTVVKMWLDLVWDQLPFADTWFCVARSAMGDLFLWGEDSGRSLTINPAYGEVIIDWPAILSSSDPDPAARQRDGRAVFTSAAEWSVTEPADDLERPLAPQALKRLGPVNSGQMYGFVVPPTLGGPLSVENLHIVDAITYLTARVWQGGIRVDDPMSDYDNS</sequence>
<reference evidence="5" key="1">
    <citation type="submission" date="2018-02" db="EMBL/GenBank/DDBJ databases">
        <authorList>
            <person name="Hornung B."/>
        </authorList>
    </citation>
    <scope>NUCLEOTIDE SEQUENCE [LARGE SCALE GENOMIC DNA]</scope>
</reference>
<gene>
    <name evidence="4" type="ORF">PROPJV5_1650</name>
</gene>
<proteinExistence type="predicted"/>
<dbReference type="RefSeq" id="WP_182858640.1">
    <property type="nucleotide sequence ID" value="NZ_OMOH01000005.1"/>
</dbReference>
<evidence type="ECO:0000313" key="5">
    <source>
        <dbReference type="Proteomes" id="UP000265962"/>
    </source>
</evidence>